<dbReference type="OrthoDB" id="1933717at2759"/>
<dbReference type="InterPro" id="IPR002347">
    <property type="entry name" value="SDR_fam"/>
</dbReference>
<evidence type="ECO:0000256" key="1">
    <source>
        <dbReference type="ARBA" id="ARBA00006484"/>
    </source>
</evidence>
<dbReference type="GO" id="GO:0016616">
    <property type="term" value="F:oxidoreductase activity, acting on the CH-OH group of donors, NAD or NADP as acceptor"/>
    <property type="evidence" value="ECO:0007669"/>
    <property type="project" value="UniProtKB-ARBA"/>
</dbReference>
<sequence>MRGYLPDAQPISEADVEEWSRGMTINVKGNLIVAKYFLKYSSEKPTFVHVSAGGGHMPPLPSHSSYAVSKLAAAKMMEYLAAESPHVRVHTLHPGLIDTDMSKKGTSGVELPASFVIWLISPEGEFLKNKFVWSNWDVEELKAKRNHYSTTLDLTVGLLGWP</sequence>
<evidence type="ECO:0000256" key="2">
    <source>
        <dbReference type="ARBA" id="ARBA00023002"/>
    </source>
</evidence>
<dbReference type="GO" id="GO:0050664">
    <property type="term" value="F:oxidoreductase activity, acting on NAD(P)H, oxygen as acceptor"/>
    <property type="evidence" value="ECO:0007669"/>
    <property type="project" value="TreeGrafter"/>
</dbReference>
<protein>
    <recommendedName>
        <fullName evidence="5">NAD(P)-binding protein</fullName>
    </recommendedName>
</protein>
<dbReference type="Proteomes" id="UP000256328">
    <property type="component" value="Unassembled WGS sequence"/>
</dbReference>
<dbReference type="Gene3D" id="3.40.50.720">
    <property type="entry name" value="NAD(P)-binding Rossmann-like Domain"/>
    <property type="match status" value="1"/>
</dbReference>
<dbReference type="AlphaFoldDB" id="A0A3D8Q9F5"/>
<evidence type="ECO:0000313" key="3">
    <source>
        <dbReference type="EMBL" id="RDW58475.1"/>
    </source>
</evidence>
<reference evidence="3 4" key="1">
    <citation type="journal article" date="2018" name="IMA Fungus">
        <title>IMA Genome-F 9: Draft genome sequence of Annulohypoxylon stygium, Aspergillus mulundensis, Berkeleyomyces basicola (syn. Thielaviopsis basicola), Ceratocystis smalleyi, two Cercospora beticola strains, Coleophoma cylindrospora, Fusarium fracticaudum, Phialophora cf. hyalina, and Morchella septimelata.</title>
        <authorList>
            <person name="Wingfield B.D."/>
            <person name="Bills G.F."/>
            <person name="Dong Y."/>
            <person name="Huang W."/>
            <person name="Nel W.J."/>
            <person name="Swalarsk-Parry B.S."/>
            <person name="Vaghefi N."/>
            <person name="Wilken P.M."/>
            <person name="An Z."/>
            <person name="de Beer Z.W."/>
            <person name="De Vos L."/>
            <person name="Chen L."/>
            <person name="Duong T.A."/>
            <person name="Gao Y."/>
            <person name="Hammerbacher A."/>
            <person name="Kikkert J.R."/>
            <person name="Li Y."/>
            <person name="Li H."/>
            <person name="Li K."/>
            <person name="Li Q."/>
            <person name="Liu X."/>
            <person name="Ma X."/>
            <person name="Naidoo K."/>
            <person name="Pethybridge S.J."/>
            <person name="Sun J."/>
            <person name="Steenkamp E.T."/>
            <person name="van der Nest M.A."/>
            <person name="van Wyk S."/>
            <person name="Wingfield M.J."/>
            <person name="Xiong C."/>
            <person name="Yue Q."/>
            <person name="Zhang X."/>
        </authorList>
    </citation>
    <scope>NUCLEOTIDE SEQUENCE [LARGE SCALE GENOMIC DNA]</scope>
    <source>
        <strain evidence="3 4">BP5796</strain>
    </source>
</reference>
<proteinExistence type="inferred from homology"/>
<evidence type="ECO:0000313" key="4">
    <source>
        <dbReference type="Proteomes" id="UP000256328"/>
    </source>
</evidence>
<dbReference type="PANTHER" id="PTHR43008:SF4">
    <property type="entry name" value="CHAIN DEHYDROGENASE, PUTATIVE (AFU_ORTHOLOGUE AFUA_4G08710)-RELATED"/>
    <property type="match status" value="1"/>
</dbReference>
<dbReference type="CDD" id="cd05233">
    <property type="entry name" value="SDR_c"/>
    <property type="match status" value="1"/>
</dbReference>
<evidence type="ECO:0008006" key="5">
    <source>
        <dbReference type="Google" id="ProtNLM"/>
    </source>
</evidence>
<organism evidence="3 4">
    <name type="scientific">Coleophoma crateriformis</name>
    <dbReference type="NCBI Taxonomy" id="565419"/>
    <lineage>
        <taxon>Eukaryota</taxon>
        <taxon>Fungi</taxon>
        <taxon>Dikarya</taxon>
        <taxon>Ascomycota</taxon>
        <taxon>Pezizomycotina</taxon>
        <taxon>Leotiomycetes</taxon>
        <taxon>Helotiales</taxon>
        <taxon>Dermateaceae</taxon>
        <taxon>Coleophoma</taxon>
    </lineage>
</organism>
<keyword evidence="4" id="KW-1185">Reference proteome</keyword>
<dbReference type="PANTHER" id="PTHR43008">
    <property type="entry name" value="BENZIL REDUCTASE"/>
    <property type="match status" value="1"/>
</dbReference>
<comment type="caution">
    <text evidence="3">The sequence shown here is derived from an EMBL/GenBank/DDBJ whole genome shotgun (WGS) entry which is preliminary data.</text>
</comment>
<accession>A0A3D8Q9F5</accession>
<keyword evidence="2" id="KW-0560">Oxidoreductase</keyword>
<dbReference type="EMBL" id="PDLN01000021">
    <property type="protein sequence ID" value="RDW58475.1"/>
    <property type="molecule type" value="Genomic_DNA"/>
</dbReference>
<dbReference type="Pfam" id="PF00106">
    <property type="entry name" value="adh_short"/>
    <property type="match status" value="1"/>
</dbReference>
<gene>
    <name evidence="3" type="ORF">BP5796_12405</name>
</gene>
<dbReference type="SUPFAM" id="SSF51735">
    <property type="entry name" value="NAD(P)-binding Rossmann-fold domains"/>
    <property type="match status" value="1"/>
</dbReference>
<dbReference type="InterPro" id="IPR036291">
    <property type="entry name" value="NAD(P)-bd_dom_sf"/>
</dbReference>
<name>A0A3D8Q9F5_9HELO</name>
<comment type="similarity">
    <text evidence="1">Belongs to the short-chain dehydrogenases/reductases (SDR) family.</text>
</comment>